<name>A0AA36BHC6_OCTVU</name>
<accession>A0AA36BHC6</accession>
<sequence length="69" mass="7767">MRYRCRSCETFGLRRISAATATVLGSHIGRSCGGDRGVIVIRCRSSCHNRITYLLFGRYSSDMLIQSSY</sequence>
<gene>
    <name evidence="1" type="ORF">OCTVUL_1B017591</name>
</gene>
<dbReference type="EMBL" id="OX597829">
    <property type="protein sequence ID" value="CAI9734403.1"/>
    <property type="molecule type" value="Genomic_DNA"/>
</dbReference>
<proteinExistence type="predicted"/>
<dbReference type="AlphaFoldDB" id="A0AA36BHC6"/>
<protein>
    <submittedName>
        <fullName evidence="1">Uncharacterized protein</fullName>
    </submittedName>
</protein>
<organism evidence="1 2">
    <name type="scientific">Octopus vulgaris</name>
    <name type="common">Common octopus</name>
    <dbReference type="NCBI Taxonomy" id="6645"/>
    <lineage>
        <taxon>Eukaryota</taxon>
        <taxon>Metazoa</taxon>
        <taxon>Spiralia</taxon>
        <taxon>Lophotrochozoa</taxon>
        <taxon>Mollusca</taxon>
        <taxon>Cephalopoda</taxon>
        <taxon>Coleoidea</taxon>
        <taxon>Octopodiformes</taxon>
        <taxon>Octopoda</taxon>
        <taxon>Incirrata</taxon>
        <taxon>Octopodidae</taxon>
        <taxon>Octopus</taxon>
    </lineage>
</organism>
<evidence type="ECO:0000313" key="1">
    <source>
        <dbReference type="EMBL" id="CAI9734403.1"/>
    </source>
</evidence>
<keyword evidence="2" id="KW-1185">Reference proteome</keyword>
<reference evidence="1" key="1">
    <citation type="submission" date="2023-08" db="EMBL/GenBank/DDBJ databases">
        <authorList>
            <person name="Alioto T."/>
            <person name="Alioto T."/>
            <person name="Gomez Garrido J."/>
        </authorList>
    </citation>
    <scope>NUCLEOTIDE SEQUENCE</scope>
</reference>
<dbReference type="Proteomes" id="UP001162480">
    <property type="component" value="Chromosome 16"/>
</dbReference>
<evidence type="ECO:0000313" key="2">
    <source>
        <dbReference type="Proteomes" id="UP001162480"/>
    </source>
</evidence>